<keyword evidence="2" id="KW-0812">Transmembrane</keyword>
<dbReference type="RefSeq" id="XP_013258451.1">
    <property type="nucleotide sequence ID" value="XM_013402997.1"/>
</dbReference>
<evidence type="ECO:0000313" key="7">
    <source>
        <dbReference type="Proteomes" id="UP000027920"/>
    </source>
</evidence>
<dbReference type="GO" id="GO:0000329">
    <property type="term" value="C:fungal-type vacuole membrane"/>
    <property type="evidence" value="ECO:0007669"/>
    <property type="project" value="InterPro"/>
</dbReference>
<feature type="domain" description="Tag1 C-terminal" evidence="3">
    <location>
        <begin position="426"/>
        <end position="533"/>
    </location>
</feature>
<evidence type="ECO:0000256" key="1">
    <source>
        <dbReference type="SAM" id="MobiDB-lite"/>
    </source>
</evidence>
<dbReference type="InterPro" id="IPR055011">
    <property type="entry name" value="Tag1_C"/>
</dbReference>
<keyword evidence="2" id="KW-1133">Transmembrane helix</keyword>
<dbReference type="InterPro" id="IPR059066">
    <property type="entry name" value="Ig_Tag1-like_5th"/>
</dbReference>
<dbReference type="HOGENOM" id="CLU_006918_0_0_1"/>
<dbReference type="VEuPathDB" id="FungiDB:A1O9_07441"/>
<keyword evidence="7" id="KW-1185">Reference proteome</keyword>
<dbReference type="Pfam" id="PF26174">
    <property type="entry name" value="LEA-2_1"/>
    <property type="match status" value="1"/>
</dbReference>
<keyword evidence="2" id="KW-0472">Membrane</keyword>
<proteinExistence type="predicted"/>
<feature type="domain" description="Tag1-like fifth Ig-like" evidence="5">
    <location>
        <begin position="660"/>
        <end position="762"/>
    </location>
</feature>
<dbReference type="AlphaFoldDB" id="A0A072P7P4"/>
<protein>
    <recommendedName>
        <fullName evidence="8">Pre-rRNA processing protein</fullName>
    </recommendedName>
</protein>
<evidence type="ECO:0000313" key="6">
    <source>
        <dbReference type="EMBL" id="KEF55861.1"/>
    </source>
</evidence>
<dbReference type="Pfam" id="PF26153">
    <property type="entry name" value="LEA-2L_5"/>
    <property type="match status" value="1"/>
</dbReference>
<reference evidence="6 7" key="1">
    <citation type="submission" date="2013-03" db="EMBL/GenBank/DDBJ databases">
        <title>The Genome Sequence of Exophiala aquamarina CBS 119918.</title>
        <authorList>
            <consortium name="The Broad Institute Genomics Platform"/>
            <person name="Cuomo C."/>
            <person name="de Hoog S."/>
            <person name="Gorbushina A."/>
            <person name="Walker B."/>
            <person name="Young S.K."/>
            <person name="Zeng Q."/>
            <person name="Gargeya S."/>
            <person name="Fitzgerald M."/>
            <person name="Haas B."/>
            <person name="Abouelleil A."/>
            <person name="Allen A.W."/>
            <person name="Alvarado L."/>
            <person name="Arachchi H.M."/>
            <person name="Berlin A.M."/>
            <person name="Chapman S.B."/>
            <person name="Gainer-Dewar J."/>
            <person name="Goldberg J."/>
            <person name="Griggs A."/>
            <person name="Gujja S."/>
            <person name="Hansen M."/>
            <person name="Howarth C."/>
            <person name="Imamovic A."/>
            <person name="Ireland A."/>
            <person name="Larimer J."/>
            <person name="McCowan C."/>
            <person name="Murphy C."/>
            <person name="Pearson M."/>
            <person name="Poon T.W."/>
            <person name="Priest M."/>
            <person name="Roberts A."/>
            <person name="Saif S."/>
            <person name="Shea T."/>
            <person name="Sisk P."/>
            <person name="Sykes S."/>
            <person name="Wortman J."/>
            <person name="Nusbaum C."/>
            <person name="Birren B."/>
        </authorList>
    </citation>
    <scope>NUCLEOTIDE SEQUENCE [LARGE SCALE GENOMIC DNA]</scope>
    <source>
        <strain evidence="6 7">CBS 119918</strain>
    </source>
</reference>
<dbReference type="EMBL" id="AMGV01000006">
    <property type="protein sequence ID" value="KEF55861.1"/>
    <property type="molecule type" value="Genomic_DNA"/>
</dbReference>
<feature type="transmembrane region" description="Helical" evidence="2">
    <location>
        <begin position="49"/>
        <end position="68"/>
    </location>
</feature>
<evidence type="ECO:0000259" key="5">
    <source>
        <dbReference type="Pfam" id="PF26153"/>
    </source>
</evidence>
<dbReference type="OrthoDB" id="5596576at2759"/>
<evidence type="ECO:0000259" key="4">
    <source>
        <dbReference type="Pfam" id="PF26150"/>
    </source>
</evidence>
<evidence type="ECO:0008006" key="8">
    <source>
        <dbReference type="Google" id="ProtNLM"/>
    </source>
</evidence>
<evidence type="ECO:0000256" key="2">
    <source>
        <dbReference type="SAM" id="Phobius"/>
    </source>
</evidence>
<sequence length="774" mass="84813">MSLREPSPQSSERTPLISRPEYAPSDRPSSVSDSLDATQTKGRKRWPTIAALTILCAAVLAICFGLALPSVIEEYAKEGIVFESTKLSIDSFTSFGVRARIQGDLYMDASRVEHKATRDLGRFGTWVAREIKSGKSKVDVFLPDYDDIKLGSATIPPIKLNIRNHHHNKVDFFADLEPGDVDGIRRIARDFLDRKIKSLNVKAIARVSVRSGLINAGKQTITHFLQLQGNDVPTVPAFDIQKLQFAEHGMPGHPDGLKAMAVISIANAYPVNFDIPGLAFEVLLPDCSNDYLVLGRAKTNVIHITPEQNITAEVTGIVQQLPTSLTSACPGSRNSPLDSFVADYLGGRQTVIHIRGGDQDESTPEWIGNLLKDTILPFPLPEHQFDNLIKNFSLADTHFSLPDPGTETYPKISAVVKVLVGLPAEMNVNMDVDRVRAEAQVFYKGDLLGNLDLHKWQSAKATKFDQDLLVESIVKNAPLIISDDSVFTSVVHELLFGDGVSLSVHAKVDVNTNTALGEFVVRNIPAKGDIFIKPLRGEFKMPEIKGMEIVDTSEHALTLQARVNVTNPTEYSASVPYCNVSILVNHTRVGYAWTSADIVPGPNEVTIRTSWEVGTVGREWLSQFVSGYNTSLTVKTHAGSIPKFPDVGLELTIPTPRLFGHFLKETTMHILSSTATFVLVSPFALFITDIAAAAYYNGSEVGTINWEYPFAIEVGENVTPKLPVEWGGNALGTIRDALGGTLKVDADADVGVRIGQWRERLWYKGKGLGAKIRL</sequence>
<dbReference type="GeneID" id="25282355"/>
<dbReference type="PANTHER" id="PTHR35895:SF3">
    <property type="entry name" value="PRE-RRNA PROCESSING PROTEIN"/>
    <property type="match status" value="1"/>
</dbReference>
<accession>A0A072P7P4</accession>
<evidence type="ECO:0000259" key="3">
    <source>
        <dbReference type="Pfam" id="PF22786"/>
    </source>
</evidence>
<feature type="compositionally biased region" description="Polar residues" evidence="1">
    <location>
        <begin position="27"/>
        <end position="39"/>
    </location>
</feature>
<dbReference type="Proteomes" id="UP000027920">
    <property type="component" value="Unassembled WGS sequence"/>
</dbReference>
<dbReference type="Pfam" id="PF22786">
    <property type="entry name" value="Tag1_C"/>
    <property type="match status" value="1"/>
</dbReference>
<name>A0A072P7P4_9EURO</name>
<gene>
    <name evidence="6" type="ORF">A1O9_07441</name>
</gene>
<feature type="domain" description="Tag1-like fourth Ig-like" evidence="4">
    <location>
        <begin position="540"/>
        <end position="649"/>
    </location>
</feature>
<dbReference type="InterPro" id="IPR046368">
    <property type="entry name" value="Tag1"/>
</dbReference>
<dbReference type="InterPro" id="IPR059065">
    <property type="entry name" value="Ig_Tag1-like_4th"/>
</dbReference>
<feature type="region of interest" description="Disordered" evidence="1">
    <location>
        <begin position="1"/>
        <end position="39"/>
    </location>
</feature>
<dbReference type="Pfam" id="PF26150">
    <property type="entry name" value="LEA-2_4"/>
    <property type="match status" value="1"/>
</dbReference>
<dbReference type="PANTHER" id="PTHR35895">
    <property type="entry name" value="CHROMOSOME 16, WHOLE GENOME SHOTGUN SEQUENCE"/>
    <property type="match status" value="1"/>
</dbReference>
<comment type="caution">
    <text evidence="6">The sequence shown here is derived from an EMBL/GenBank/DDBJ whole genome shotgun (WGS) entry which is preliminary data.</text>
</comment>
<organism evidence="6 7">
    <name type="scientific">Exophiala aquamarina CBS 119918</name>
    <dbReference type="NCBI Taxonomy" id="1182545"/>
    <lineage>
        <taxon>Eukaryota</taxon>
        <taxon>Fungi</taxon>
        <taxon>Dikarya</taxon>
        <taxon>Ascomycota</taxon>
        <taxon>Pezizomycotina</taxon>
        <taxon>Eurotiomycetes</taxon>
        <taxon>Chaetothyriomycetidae</taxon>
        <taxon>Chaetothyriales</taxon>
        <taxon>Herpotrichiellaceae</taxon>
        <taxon>Exophiala</taxon>
    </lineage>
</organism>